<dbReference type="CDD" id="cd00303">
    <property type="entry name" value="retropepsin_like"/>
    <property type="match status" value="1"/>
</dbReference>
<dbReference type="PROSITE" id="PS00141">
    <property type="entry name" value="ASP_PROTEASE"/>
    <property type="match status" value="1"/>
</dbReference>
<dbReference type="Gene3D" id="2.40.70.10">
    <property type="entry name" value="Acid Proteases"/>
    <property type="match status" value="1"/>
</dbReference>
<evidence type="ECO:0000313" key="1">
    <source>
        <dbReference type="EnsemblMetazoa" id="PPAI000748-PA"/>
    </source>
</evidence>
<dbReference type="InterPro" id="IPR021109">
    <property type="entry name" value="Peptidase_aspartic_dom_sf"/>
</dbReference>
<dbReference type="EnsemblMetazoa" id="PPAI000748-RA">
    <property type="protein sequence ID" value="PPAI000748-PA"/>
    <property type="gene ID" value="PPAI000748"/>
</dbReference>
<dbReference type="EMBL" id="AJVK01021304">
    <property type="status" value="NOT_ANNOTATED_CDS"/>
    <property type="molecule type" value="Genomic_DNA"/>
</dbReference>
<reference evidence="1" key="1">
    <citation type="submission" date="2022-08" db="UniProtKB">
        <authorList>
            <consortium name="EnsemblMetazoa"/>
        </authorList>
    </citation>
    <scope>IDENTIFICATION</scope>
    <source>
        <strain evidence="1">Israel</strain>
    </source>
</reference>
<dbReference type="InterPro" id="IPR001969">
    <property type="entry name" value="Aspartic_peptidase_AS"/>
</dbReference>
<protein>
    <recommendedName>
        <fullName evidence="3">Peptidase A2 domain-containing protein</fullName>
    </recommendedName>
</protein>
<dbReference type="GO" id="GO:0006508">
    <property type="term" value="P:proteolysis"/>
    <property type="evidence" value="ECO:0007669"/>
    <property type="project" value="InterPro"/>
</dbReference>
<dbReference type="AlphaFoldDB" id="A0A1B0D076"/>
<keyword evidence="2" id="KW-1185">Reference proteome</keyword>
<evidence type="ECO:0008006" key="3">
    <source>
        <dbReference type="Google" id="ProtNLM"/>
    </source>
</evidence>
<dbReference type="GO" id="GO:0004190">
    <property type="term" value="F:aspartic-type endopeptidase activity"/>
    <property type="evidence" value="ECO:0007669"/>
    <property type="project" value="InterPro"/>
</dbReference>
<proteinExistence type="predicted"/>
<sequence>MDKYNLPPFKCALLPPDEARDKRNQLMALGGFALQRIFHSLPGARVEEDDDGDIDPYAVAIEKLDEYFAPKRHDVFKRNVFWSMKLGQDESLFKFLMRIQEQAVKCNFGSSDAESRAAGIIDKMMLAAPDELREKLLTKSKLSLDTLIKMRTVEDSKKRRVRVIEDEDSKVAMKDGDAFIFNIGDGDEYVWCKIGGVLVEMLIDSGSTHNVIDEKTWLYMKKSGLEVINSTTECNEKLKAYGQNSHLKIVGQFEAVVMIEDNGKDVRKVLCG</sequence>
<dbReference type="Proteomes" id="UP000092462">
    <property type="component" value="Unassembled WGS sequence"/>
</dbReference>
<organism evidence="1 2">
    <name type="scientific">Phlebotomus papatasi</name>
    <name type="common">Sandfly</name>
    <dbReference type="NCBI Taxonomy" id="29031"/>
    <lineage>
        <taxon>Eukaryota</taxon>
        <taxon>Metazoa</taxon>
        <taxon>Ecdysozoa</taxon>
        <taxon>Arthropoda</taxon>
        <taxon>Hexapoda</taxon>
        <taxon>Insecta</taxon>
        <taxon>Pterygota</taxon>
        <taxon>Neoptera</taxon>
        <taxon>Endopterygota</taxon>
        <taxon>Diptera</taxon>
        <taxon>Nematocera</taxon>
        <taxon>Psychodoidea</taxon>
        <taxon>Psychodidae</taxon>
        <taxon>Phlebotomus</taxon>
        <taxon>Phlebotomus</taxon>
    </lineage>
</organism>
<evidence type="ECO:0000313" key="2">
    <source>
        <dbReference type="Proteomes" id="UP000092462"/>
    </source>
</evidence>
<dbReference type="SUPFAM" id="SSF50630">
    <property type="entry name" value="Acid proteases"/>
    <property type="match status" value="1"/>
</dbReference>
<accession>A0A1B0D076</accession>
<dbReference type="VEuPathDB" id="VectorBase:PPAPM1_006219"/>
<dbReference type="VEuPathDB" id="VectorBase:PPAI000748"/>
<name>A0A1B0D076_PHLPP</name>